<feature type="region of interest" description="Disordered" evidence="1">
    <location>
        <begin position="1"/>
        <end position="61"/>
    </location>
</feature>
<feature type="compositionally biased region" description="Low complexity" evidence="1">
    <location>
        <begin position="31"/>
        <end position="46"/>
    </location>
</feature>
<feature type="region of interest" description="Disordered" evidence="1">
    <location>
        <begin position="148"/>
        <end position="171"/>
    </location>
</feature>
<gene>
    <name evidence="2" type="ORF">yc1106_02846</name>
</gene>
<evidence type="ECO:0000313" key="2">
    <source>
        <dbReference type="EMBL" id="USP75572.1"/>
    </source>
</evidence>
<keyword evidence="3" id="KW-1185">Reference proteome</keyword>
<feature type="compositionally biased region" description="Polar residues" evidence="1">
    <location>
        <begin position="1"/>
        <end position="12"/>
    </location>
</feature>
<feature type="compositionally biased region" description="Low complexity" evidence="1">
    <location>
        <begin position="159"/>
        <end position="171"/>
    </location>
</feature>
<dbReference type="EMBL" id="CP089275">
    <property type="protein sequence ID" value="USP75572.1"/>
    <property type="molecule type" value="Genomic_DNA"/>
</dbReference>
<accession>A0A9Q8Z4J1</accession>
<sequence length="339" mass="36296">MEDNMLPSTARTDATDSMPEGTVDRLKVESPEPASAGAESSYEASGNTELEASDDRSAGHVPNDIQLQLVLRNAHPLQDTSLSLDERVGAFNMLEREGQERKAQADIQDCQECGQKHPPPHLSKEQNVTLRSAYKEGKRLRKQFQYLASRPSQSDATMAHAGPSAAPSASLSKKGKSVFCTRCAKWHPGGSQACRTPLCVAGCGLNHPPFEDCGEAANRFARVGARRNPPTPAPSGATATDSSRMAALSTLLRGLPDDANSWGAISALANSIAREKRSEAEAAEDAGSSKRQKKKTGRGNSCQTQSQHPHQKGPPKPDDKGKGKGRATEPEIKPEPAWE</sequence>
<name>A0A9Q8Z4J1_CURCL</name>
<reference evidence="2" key="1">
    <citation type="submission" date="2021-12" db="EMBL/GenBank/DDBJ databases">
        <title>Curvularia clavata genome.</title>
        <authorList>
            <person name="Cao Y."/>
        </authorList>
    </citation>
    <scope>NUCLEOTIDE SEQUENCE</scope>
    <source>
        <strain evidence="2">Yc1106</strain>
    </source>
</reference>
<evidence type="ECO:0000256" key="1">
    <source>
        <dbReference type="SAM" id="MobiDB-lite"/>
    </source>
</evidence>
<organism evidence="2 3">
    <name type="scientific">Curvularia clavata</name>
    <dbReference type="NCBI Taxonomy" id="95742"/>
    <lineage>
        <taxon>Eukaryota</taxon>
        <taxon>Fungi</taxon>
        <taxon>Dikarya</taxon>
        <taxon>Ascomycota</taxon>
        <taxon>Pezizomycotina</taxon>
        <taxon>Dothideomycetes</taxon>
        <taxon>Pleosporomycetidae</taxon>
        <taxon>Pleosporales</taxon>
        <taxon>Pleosporineae</taxon>
        <taxon>Pleosporaceae</taxon>
        <taxon>Curvularia</taxon>
    </lineage>
</organism>
<proteinExistence type="predicted"/>
<feature type="region of interest" description="Disordered" evidence="1">
    <location>
        <begin position="277"/>
        <end position="339"/>
    </location>
</feature>
<protein>
    <submittedName>
        <fullName evidence="2">Uncharacterized protein</fullName>
    </submittedName>
</protein>
<feature type="compositionally biased region" description="Basic and acidic residues" evidence="1">
    <location>
        <begin position="315"/>
        <end position="339"/>
    </location>
</feature>
<dbReference type="OrthoDB" id="3690994at2759"/>
<evidence type="ECO:0000313" key="3">
    <source>
        <dbReference type="Proteomes" id="UP001056012"/>
    </source>
</evidence>
<dbReference type="AlphaFoldDB" id="A0A9Q8Z4J1"/>
<dbReference type="Proteomes" id="UP001056012">
    <property type="component" value="Chromosome 2"/>
</dbReference>
<dbReference type="VEuPathDB" id="FungiDB:yc1106_02846"/>